<accession>A0ABQ1M8H0</accession>
<protein>
    <recommendedName>
        <fullName evidence="3">Toxin</fullName>
    </recommendedName>
</protein>
<sequence length="115" mass="13386">MELKDEVESFLKDFKHKLGFWGLLFRSDRTKNFSTMLALEVSVNDIKSTLNDLRVSDYSEGPLEEVLYKGSDMWVFGKVIKKKEVYIKITMGLPSDKVICISFHIAEKKMKYPLK</sequence>
<evidence type="ECO:0008006" key="3">
    <source>
        <dbReference type="Google" id="ProtNLM"/>
    </source>
</evidence>
<comment type="caution">
    <text evidence="1">The sequence shown here is derived from an EMBL/GenBank/DDBJ whole genome shotgun (WGS) entry which is preliminary data.</text>
</comment>
<dbReference type="Proteomes" id="UP000636010">
    <property type="component" value="Unassembled WGS sequence"/>
</dbReference>
<dbReference type="EMBL" id="BMEC01000006">
    <property type="protein sequence ID" value="GGC36246.1"/>
    <property type="molecule type" value="Genomic_DNA"/>
</dbReference>
<evidence type="ECO:0000313" key="2">
    <source>
        <dbReference type="Proteomes" id="UP000636010"/>
    </source>
</evidence>
<keyword evidence="2" id="KW-1185">Reference proteome</keyword>
<name>A0ABQ1M8H0_9BACT</name>
<reference evidence="2" key="1">
    <citation type="journal article" date="2019" name="Int. J. Syst. Evol. Microbiol.">
        <title>The Global Catalogue of Microorganisms (GCM) 10K type strain sequencing project: providing services to taxonomists for standard genome sequencing and annotation.</title>
        <authorList>
            <consortium name="The Broad Institute Genomics Platform"/>
            <consortium name="The Broad Institute Genome Sequencing Center for Infectious Disease"/>
            <person name="Wu L."/>
            <person name="Ma J."/>
        </authorList>
    </citation>
    <scope>NUCLEOTIDE SEQUENCE [LARGE SCALE GENOMIC DNA]</scope>
    <source>
        <strain evidence="2">CGMCC 1.10832</strain>
    </source>
</reference>
<dbReference type="RefSeq" id="WP_188463296.1">
    <property type="nucleotide sequence ID" value="NZ_BAABHU010000006.1"/>
</dbReference>
<gene>
    <name evidence="1" type="ORF">GCM10011506_22030</name>
</gene>
<proteinExistence type="predicted"/>
<evidence type="ECO:0000313" key="1">
    <source>
        <dbReference type="EMBL" id="GGC36246.1"/>
    </source>
</evidence>
<organism evidence="1 2">
    <name type="scientific">Marivirga lumbricoides</name>
    <dbReference type="NCBI Taxonomy" id="1046115"/>
    <lineage>
        <taxon>Bacteria</taxon>
        <taxon>Pseudomonadati</taxon>
        <taxon>Bacteroidota</taxon>
        <taxon>Cytophagia</taxon>
        <taxon>Cytophagales</taxon>
        <taxon>Marivirgaceae</taxon>
        <taxon>Marivirga</taxon>
    </lineage>
</organism>